<dbReference type="EMBL" id="NEXE01000102">
    <property type="protein sequence ID" value="PSN89178.1"/>
    <property type="molecule type" value="Genomic_DNA"/>
</dbReference>
<dbReference type="PANTHER" id="PTHR33279:SF6">
    <property type="entry name" value="SULFUR CARRIER PROTEIN YEDF-RELATED"/>
    <property type="match status" value="1"/>
</dbReference>
<dbReference type="Pfam" id="PF01206">
    <property type="entry name" value="TusA"/>
    <property type="match status" value="1"/>
</dbReference>
<comment type="similarity">
    <text evidence="1">Belongs to the sulfur carrier protein TusA family.</text>
</comment>
<dbReference type="Proteomes" id="UP000240322">
    <property type="component" value="Unassembled WGS sequence"/>
</dbReference>
<comment type="caution">
    <text evidence="3">The sequence shown here is derived from an EMBL/GenBank/DDBJ whole genome shotgun (WGS) entry which is preliminary data.</text>
</comment>
<sequence>MTDSTTPKVRKVLDARGLMCPMPVVKTGQAIKEISVGEVLEVLATDPASKPDITAWAKMTGNEILKIEEQTGNPSEYRFLIRRLK</sequence>
<evidence type="ECO:0000313" key="4">
    <source>
        <dbReference type="Proteomes" id="UP000240322"/>
    </source>
</evidence>
<accession>A0A2R6AS33</accession>
<dbReference type="PROSITE" id="PS01148">
    <property type="entry name" value="UPF0033"/>
    <property type="match status" value="1"/>
</dbReference>
<gene>
    <name evidence="3" type="ORF">B9Q03_08710</name>
</gene>
<dbReference type="SUPFAM" id="SSF64307">
    <property type="entry name" value="SirA-like"/>
    <property type="match status" value="1"/>
</dbReference>
<feature type="domain" description="UPF0033" evidence="2">
    <location>
        <begin position="13"/>
        <end position="37"/>
    </location>
</feature>
<protein>
    <submittedName>
        <fullName evidence="3">Response regulator SirA</fullName>
    </submittedName>
</protein>
<dbReference type="CDD" id="cd00291">
    <property type="entry name" value="SirA_YedF_YeeD"/>
    <property type="match status" value="1"/>
</dbReference>
<reference evidence="3 4" key="1">
    <citation type="submission" date="2017-04" db="EMBL/GenBank/DDBJ databases">
        <title>Novel microbial lineages endemic to geothermal iron-oxide mats fill important gaps in the evolutionary history of Archaea.</title>
        <authorList>
            <person name="Jay Z.J."/>
            <person name="Beam J.P."/>
            <person name="Dlakic M."/>
            <person name="Rusch D.B."/>
            <person name="Kozubal M.A."/>
            <person name="Inskeep W.P."/>
        </authorList>
    </citation>
    <scope>NUCLEOTIDE SEQUENCE [LARGE SCALE GENOMIC DNA]</scope>
    <source>
        <strain evidence="3">OSP_D</strain>
    </source>
</reference>
<evidence type="ECO:0000313" key="3">
    <source>
        <dbReference type="EMBL" id="PSN89178.1"/>
    </source>
</evidence>
<name>A0A2R6AS33_9ARCH</name>
<dbReference type="AlphaFoldDB" id="A0A2R6AS33"/>
<dbReference type="InterPro" id="IPR036868">
    <property type="entry name" value="TusA-like_sf"/>
</dbReference>
<dbReference type="Gene3D" id="3.30.110.40">
    <property type="entry name" value="TusA-like domain"/>
    <property type="match status" value="1"/>
</dbReference>
<evidence type="ECO:0000256" key="1">
    <source>
        <dbReference type="ARBA" id="ARBA00008984"/>
    </source>
</evidence>
<proteinExistence type="inferred from homology"/>
<dbReference type="InterPro" id="IPR001455">
    <property type="entry name" value="TusA-like"/>
</dbReference>
<dbReference type="PANTHER" id="PTHR33279">
    <property type="entry name" value="SULFUR CARRIER PROTEIN YEDF-RELATED"/>
    <property type="match status" value="1"/>
</dbReference>
<organism evidence="3 4">
    <name type="scientific">Candidatus Marsarchaeota G2 archaeon OSP_D</name>
    <dbReference type="NCBI Taxonomy" id="1978157"/>
    <lineage>
        <taxon>Archaea</taxon>
        <taxon>Candidatus Marsarchaeota</taxon>
        <taxon>Candidatus Marsarchaeota group 2</taxon>
    </lineage>
</organism>
<evidence type="ECO:0000259" key="2">
    <source>
        <dbReference type="PROSITE" id="PS01148"/>
    </source>
</evidence>